<evidence type="ECO:0000313" key="3">
    <source>
        <dbReference type="EMBL" id="CAA9572470.1"/>
    </source>
</evidence>
<evidence type="ECO:0000256" key="2">
    <source>
        <dbReference type="ARBA" id="ARBA00008520"/>
    </source>
</evidence>
<dbReference type="SUPFAM" id="SSF53850">
    <property type="entry name" value="Periplasmic binding protein-like II"/>
    <property type="match status" value="1"/>
</dbReference>
<gene>
    <name evidence="3" type="ORF">AVDCRST_MAG59-3686</name>
</gene>
<dbReference type="InterPro" id="IPR006311">
    <property type="entry name" value="TAT_signal"/>
</dbReference>
<dbReference type="AlphaFoldDB" id="A0A6J4V9C3"/>
<dbReference type="EMBL" id="CADCWF010000268">
    <property type="protein sequence ID" value="CAA9572470.1"/>
    <property type="molecule type" value="Genomic_DNA"/>
</dbReference>
<dbReference type="PANTHER" id="PTHR43649:SF12">
    <property type="entry name" value="DIACETYLCHITOBIOSE BINDING PROTEIN DASA"/>
    <property type="match status" value="1"/>
</dbReference>
<dbReference type="Gene3D" id="3.40.190.10">
    <property type="entry name" value="Periplasmic binding protein-like II"/>
    <property type="match status" value="2"/>
</dbReference>
<sequence length="453" mass="48795">MTSDRVRRHRGEAELNRRRLLGGALGLAGGVAVGGRRSLAAPAAGQDAFDWKRFEGSQIRLLANAHPWTNSVKPVLGEFQELTGIQIQEEDLPEAQFRQKLTTELSQGTGSVDVMMSAPAQEGLKYDQAGWYEPLDRFVQDPTLTAPDYDFADFSPRPIEMQTVNGKLIGIPVQLESTMIIYRKDLFEEKGIEAPATFADLEAAAQALHDPDNRLFGVGLRGKGAAATSQWASFLYGFGGDWLGQDGQPALASQPAIDAFTYYGNLARNYGPRGVENNSWAENVALFQQGQLGILVDASVFKVNVEDPTASTVAGKVGYAAFPEGPAAHDVALFTWGLSIPASSKNKEAAWYFLQWATSKAQNLALLQKGIPVARQSAWQDPAYTEGSNKEFDQAQQTSIEISKHTSNPPVVSVQEVRDAVGPVIVAAIQGGDVAGAAQQANEAFKNIVAQSG</sequence>
<protein>
    <submittedName>
        <fullName evidence="3">Various polyols ABC transporter, periplasmic substrate-binding protein</fullName>
    </submittedName>
</protein>
<dbReference type="InterPro" id="IPR006059">
    <property type="entry name" value="SBP"/>
</dbReference>
<dbReference type="PANTHER" id="PTHR43649">
    <property type="entry name" value="ARABINOSE-BINDING PROTEIN-RELATED"/>
    <property type="match status" value="1"/>
</dbReference>
<proteinExistence type="inferred from homology"/>
<comment type="subcellular location">
    <subcellularLocation>
        <location evidence="1">Periplasm</location>
    </subcellularLocation>
</comment>
<dbReference type="CDD" id="cd13585">
    <property type="entry name" value="PBP2_TMBP_like"/>
    <property type="match status" value="1"/>
</dbReference>
<accession>A0A6J4V9C3</accession>
<comment type="similarity">
    <text evidence="2">Belongs to the bacterial solute-binding protein 1 family.</text>
</comment>
<dbReference type="PROSITE" id="PS51318">
    <property type="entry name" value="TAT"/>
    <property type="match status" value="1"/>
</dbReference>
<organism evidence="3">
    <name type="scientific">uncultured Thermomicrobiales bacterium</name>
    <dbReference type="NCBI Taxonomy" id="1645740"/>
    <lineage>
        <taxon>Bacteria</taxon>
        <taxon>Pseudomonadati</taxon>
        <taxon>Thermomicrobiota</taxon>
        <taxon>Thermomicrobia</taxon>
        <taxon>Thermomicrobiales</taxon>
        <taxon>environmental samples</taxon>
    </lineage>
</organism>
<reference evidence="3" key="1">
    <citation type="submission" date="2020-02" db="EMBL/GenBank/DDBJ databases">
        <authorList>
            <person name="Meier V. D."/>
        </authorList>
    </citation>
    <scope>NUCLEOTIDE SEQUENCE</scope>
    <source>
        <strain evidence="3">AVDCRST_MAG59</strain>
    </source>
</reference>
<dbReference type="InterPro" id="IPR050490">
    <property type="entry name" value="Bact_solute-bd_prot1"/>
</dbReference>
<name>A0A6J4V9C3_9BACT</name>
<evidence type="ECO:0000256" key="1">
    <source>
        <dbReference type="ARBA" id="ARBA00004418"/>
    </source>
</evidence>
<dbReference type="Pfam" id="PF01547">
    <property type="entry name" value="SBP_bac_1"/>
    <property type="match status" value="1"/>
</dbReference>
<dbReference type="GO" id="GO:0042597">
    <property type="term" value="C:periplasmic space"/>
    <property type="evidence" value="ECO:0007669"/>
    <property type="project" value="UniProtKB-SubCell"/>
</dbReference>